<sequence>MTISVAKEIKRINKFWRTVSFNAPFKNASIRTSFDKVDLSTIKLKYKLGCTCSNSVPSSRLSSGYGFSCSKPLLYQHAMCIGRIRVKASISEARALNITFNRLASTFVKNATHYEVLNISRSASTDEVRQAFISLSKKWHPDKNPKDPTRHQKFVQINEAYSTLSKPLARRDYDLTLDAQKYVSRQMNASTSHTYGYGYSPHAGPYYHHREHVYDEYYWAGEAHGTQRARFTSLMNFYMLIVCATFATVSIILHYMYRLPDPKHHHLRKNLSLEEVEKHDLIMQSEQDGVTLYYYSIPKKDSKKFDIVVLRKSLDSTSEEPKMQEVTRSPK</sequence>
<dbReference type="SMART" id="SM00271">
    <property type="entry name" value="DnaJ"/>
    <property type="match status" value="1"/>
</dbReference>
<accession>A0A433TGX3</accession>
<dbReference type="OrthoDB" id="552049at2759"/>
<proteinExistence type="predicted"/>
<dbReference type="PRINTS" id="PR00625">
    <property type="entry name" value="JDOMAIN"/>
</dbReference>
<dbReference type="PROSITE" id="PS50076">
    <property type="entry name" value="DNAJ_2"/>
    <property type="match status" value="1"/>
</dbReference>
<evidence type="ECO:0000313" key="4">
    <source>
        <dbReference type="Proteomes" id="UP000271974"/>
    </source>
</evidence>
<evidence type="ECO:0000259" key="2">
    <source>
        <dbReference type="PROSITE" id="PS50076"/>
    </source>
</evidence>
<feature type="domain" description="J" evidence="2">
    <location>
        <begin position="112"/>
        <end position="177"/>
    </location>
</feature>
<dbReference type="PANTHER" id="PTHR44825">
    <property type="match status" value="1"/>
</dbReference>
<dbReference type="InterPro" id="IPR001623">
    <property type="entry name" value="DnaJ_domain"/>
</dbReference>
<keyword evidence="1" id="KW-0812">Transmembrane</keyword>
<name>A0A433TGX3_ELYCH</name>
<reference evidence="3 4" key="1">
    <citation type="submission" date="2019-01" db="EMBL/GenBank/DDBJ databases">
        <title>A draft genome assembly of the solar-powered sea slug Elysia chlorotica.</title>
        <authorList>
            <person name="Cai H."/>
            <person name="Li Q."/>
            <person name="Fang X."/>
            <person name="Li J."/>
            <person name="Curtis N.E."/>
            <person name="Altenburger A."/>
            <person name="Shibata T."/>
            <person name="Feng M."/>
            <person name="Maeda T."/>
            <person name="Schwartz J.A."/>
            <person name="Shigenobu S."/>
            <person name="Lundholm N."/>
            <person name="Nishiyama T."/>
            <person name="Yang H."/>
            <person name="Hasebe M."/>
            <person name="Li S."/>
            <person name="Pierce S.K."/>
            <person name="Wang J."/>
        </authorList>
    </citation>
    <scope>NUCLEOTIDE SEQUENCE [LARGE SCALE GENOMIC DNA]</scope>
    <source>
        <strain evidence="3">EC2010</strain>
        <tissue evidence="3">Whole organism of an adult</tissue>
    </source>
</reference>
<dbReference type="Pfam" id="PF00226">
    <property type="entry name" value="DnaJ"/>
    <property type="match status" value="1"/>
</dbReference>
<dbReference type="CDD" id="cd06257">
    <property type="entry name" value="DnaJ"/>
    <property type="match status" value="1"/>
</dbReference>
<dbReference type="Gene3D" id="1.10.287.110">
    <property type="entry name" value="DnaJ domain"/>
    <property type="match status" value="1"/>
</dbReference>
<dbReference type="AlphaFoldDB" id="A0A433TGX3"/>
<gene>
    <name evidence="3" type="ORF">EGW08_011424</name>
</gene>
<evidence type="ECO:0000313" key="3">
    <source>
        <dbReference type="EMBL" id="RUS80803.1"/>
    </source>
</evidence>
<feature type="transmembrane region" description="Helical" evidence="1">
    <location>
        <begin position="237"/>
        <end position="257"/>
    </location>
</feature>
<dbReference type="SUPFAM" id="SSF46565">
    <property type="entry name" value="Chaperone J-domain"/>
    <property type="match status" value="1"/>
</dbReference>
<dbReference type="InterPro" id="IPR052763">
    <property type="entry name" value="DnaJ_C4"/>
</dbReference>
<dbReference type="EMBL" id="RQTK01000372">
    <property type="protein sequence ID" value="RUS80803.1"/>
    <property type="molecule type" value="Genomic_DNA"/>
</dbReference>
<evidence type="ECO:0000256" key="1">
    <source>
        <dbReference type="SAM" id="Phobius"/>
    </source>
</evidence>
<comment type="caution">
    <text evidence="3">The sequence shown here is derived from an EMBL/GenBank/DDBJ whole genome shotgun (WGS) entry which is preliminary data.</text>
</comment>
<dbReference type="InterPro" id="IPR036869">
    <property type="entry name" value="J_dom_sf"/>
</dbReference>
<keyword evidence="4" id="KW-1185">Reference proteome</keyword>
<organism evidence="3 4">
    <name type="scientific">Elysia chlorotica</name>
    <name type="common">Eastern emerald elysia</name>
    <name type="synonym">Sea slug</name>
    <dbReference type="NCBI Taxonomy" id="188477"/>
    <lineage>
        <taxon>Eukaryota</taxon>
        <taxon>Metazoa</taxon>
        <taxon>Spiralia</taxon>
        <taxon>Lophotrochozoa</taxon>
        <taxon>Mollusca</taxon>
        <taxon>Gastropoda</taxon>
        <taxon>Heterobranchia</taxon>
        <taxon>Euthyneura</taxon>
        <taxon>Panpulmonata</taxon>
        <taxon>Sacoglossa</taxon>
        <taxon>Placobranchoidea</taxon>
        <taxon>Plakobranchidae</taxon>
        <taxon>Elysia</taxon>
    </lineage>
</organism>
<keyword evidence="1" id="KW-0472">Membrane</keyword>
<dbReference type="Proteomes" id="UP000271974">
    <property type="component" value="Unassembled WGS sequence"/>
</dbReference>
<dbReference type="PANTHER" id="PTHR44825:SF1">
    <property type="entry name" value="DNAJ HOMOLOG SUBFAMILY C MEMBER 4"/>
    <property type="match status" value="1"/>
</dbReference>
<protein>
    <recommendedName>
        <fullName evidence="2">J domain-containing protein</fullName>
    </recommendedName>
</protein>
<keyword evidence="1" id="KW-1133">Transmembrane helix</keyword>
<dbReference type="STRING" id="188477.A0A433TGX3"/>